<keyword evidence="3" id="KW-0804">Transcription</keyword>
<gene>
    <name evidence="8" type="primary">BHLH162</name>
    <name evidence="8" type="ORF">SDJN03_02106</name>
</gene>
<feature type="non-terminal residue" evidence="8">
    <location>
        <position position="1"/>
    </location>
</feature>
<evidence type="ECO:0000256" key="3">
    <source>
        <dbReference type="ARBA" id="ARBA00023163"/>
    </source>
</evidence>
<dbReference type="GO" id="GO:0000981">
    <property type="term" value="F:DNA-binding transcription factor activity, RNA polymerase II-specific"/>
    <property type="evidence" value="ECO:0007669"/>
    <property type="project" value="TreeGrafter"/>
</dbReference>
<proteinExistence type="predicted"/>
<dbReference type="PANTHER" id="PTHR13935:SF63">
    <property type="entry name" value="BHLH DOMAIN-CONTAINING PROTEIN"/>
    <property type="match status" value="1"/>
</dbReference>
<dbReference type="GO" id="GO:0090575">
    <property type="term" value="C:RNA polymerase II transcription regulator complex"/>
    <property type="evidence" value="ECO:0007669"/>
    <property type="project" value="TreeGrafter"/>
</dbReference>
<dbReference type="SMART" id="SM00353">
    <property type="entry name" value="HLH"/>
    <property type="match status" value="1"/>
</dbReference>
<evidence type="ECO:0000256" key="1">
    <source>
        <dbReference type="ARBA" id="ARBA00004123"/>
    </source>
</evidence>
<evidence type="ECO:0000313" key="8">
    <source>
        <dbReference type="EMBL" id="KAG6604789.1"/>
    </source>
</evidence>
<accession>A0AAV6P1T1</accession>
<dbReference type="PANTHER" id="PTHR13935">
    <property type="entry name" value="ACHAETE-SCUTE TRANSCRIPTION FACTOR-RELATED"/>
    <property type="match status" value="1"/>
</dbReference>
<feature type="region of interest" description="Disordered" evidence="6">
    <location>
        <begin position="197"/>
        <end position="222"/>
    </location>
</feature>
<dbReference type="GO" id="GO:0000977">
    <property type="term" value="F:RNA polymerase II transcription regulatory region sequence-specific DNA binding"/>
    <property type="evidence" value="ECO:0007669"/>
    <property type="project" value="TreeGrafter"/>
</dbReference>
<sequence>MESNREAGNQQNQQDVNTNKVERKVMEKNRRNQMKLLYSNLNSLLPPNKSTDSPLTVSDQIEEAIKYIKSLEMKLQKCMEKKERILARLNMSSALSDGASTNNNSPELRIKEMGSIVEVVFTRGFEDQPLFDELIGVFHEERAEIINLNYSVHENMFLYSIHAEIEDVVYELGAKKLVERLNKLVYEWKSDAEMVAGGASSSGHGGTHPPANIPTMSSGSHF</sequence>
<keyword evidence="2" id="KW-0805">Transcription regulation</keyword>
<evidence type="ECO:0000256" key="6">
    <source>
        <dbReference type="SAM" id="MobiDB-lite"/>
    </source>
</evidence>
<dbReference type="PROSITE" id="PS50888">
    <property type="entry name" value="BHLH"/>
    <property type="match status" value="1"/>
</dbReference>
<dbReference type="InterPro" id="IPR011598">
    <property type="entry name" value="bHLH_dom"/>
</dbReference>
<comment type="subcellular location">
    <subcellularLocation>
        <location evidence="1">Nucleus</location>
    </subcellularLocation>
</comment>
<comment type="caution">
    <text evidence="8">The sequence shown here is derived from an EMBL/GenBank/DDBJ whole genome shotgun (WGS) entry which is preliminary data.</text>
</comment>
<feature type="region of interest" description="Disordered" evidence="6">
    <location>
        <begin position="1"/>
        <end position="22"/>
    </location>
</feature>
<keyword evidence="5" id="KW-0175">Coiled coil</keyword>
<dbReference type="Proteomes" id="UP000685013">
    <property type="component" value="Chromosome 2"/>
</dbReference>
<evidence type="ECO:0000313" key="9">
    <source>
        <dbReference type="Proteomes" id="UP000685013"/>
    </source>
</evidence>
<dbReference type="EMBL" id="JAGKQH010000002">
    <property type="protein sequence ID" value="KAG6604789.1"/>
    <property type="molecule type" value="Genomic_DNA"/>
</dbReference>
<name>A0AAV6P1T1_9ROSI</name>
<evidence type="ECO:0000256" key="5">
    <source>
        <dbReference type="SAM" id="Coils"/>
    </source>
</evidence>
<feature type="compositionally biased region" description="Low complexity" evidence="6">
    <location>
        <begin position="197"/>
        <end position="210"/>
    </location>
</feature>
<keyword evidence="9" id="KW-1185">Reference proteome</keyword>
<feature type="domain" description="BHLH" evidence="7">
    <location>
        <begin position="18"/>
        <end position="71"/>
    </location>
</feature>
<evidence type="ECO:0000256" key="2">
    <source>
        <dbReference type="ARBA" id="ARBA00023015"/>
    </source>
</evidence>
<organism evidence="8 9">
    <name type="scientific">Cucurbita argyrosperma subsp. sororia</name>
    <dbReference type="NCBI Taxonomy" id="37648"/>
    <lineage>
        <taxon>Eukaryota</taxon>
        <taxon>Viridiplantae</taxon>
        <taxon>Streptophyta</taxon>
        <taxon>Embryophyta</taxon>
        <taxon>Tracheophyta</taxon>
        <taxon>Spermatophyta</taxon>
        <taxon>Magnoliopsida</taxon>
        <taxon>eudicotyledons</taxon>
        <taxon>Gunneridae</taxon>
        <taxon>Pentapetalae</taxon>
        <taxon>rosids</taxon>
        <taxon>fabids</taxon>
        <taxon>Cucurbitales</taxon>
        <taxon>Cucurbitaceae</taxon>
        <taxon>Cucurbiteae</taxon>
        <taxon>Cucurbita</taxon>
    </lineage>
</organism>
<reference evidence="8 9" key="1">
    <citation type="journal article" date="2021" name="Hortic Res">
        <title>The domestication of Cucurbita argyrosperma as revealed by the genome of its wild relative.</title>
        <authorList>
            <person name="Barrera-Redondo J."/>
            <person name="Sanchez-de la Vega G."/>
            <person name="Aguirre-Liguori J.A."/>
            <person name="Castellanos-Morales G."/>
            <person name="Gutierrez-Guerrero Y.T."/>
            <person name="Aguirre-Dugua X."/>
            <person name="Aguirre-Planter E."/>
            <person name="Tenaillon M.I."/>
            <person name="Lira-Saade R."/>
            <person name="Eguiarte L.E."/>
        </authorList>
    </citation>
    <scope>NUCLEOTIDE SEQUENCE [LARGE SCALE GENOMIC DNA]</scope>
    <source>
        <strain evidence="8">JBR-2021</strain>
    </source>
</reference>
<dbReference type="InterPro" id="IPR015660">
    <property type="entry name" value="MASH1/Ascl1a-like"/>
</dbReference>
<evidence type="ECO:0000259" key="7">
    <source>
        <dbReference type="PROSITE" id="PS50888"/>
    </source>
</evidence>
<dbReference type="AlphaFoldDB" id="A0AAV6P1T1"/>
<dbReference type="Pfam" id="PF00010">
    <property type="entry name" value="HLH"/>
    <property type="match status" value="1"/>
</dbReference>
<keyword evidence="4" id="KW-0539">Nucleus</keyword>
<protein>
    <submittedName>
        <fullName evidence="8">Transcription factor basic helix-loop-helix 162</fullName>
    </submittedName>
</protein>
<evidence type="ECO:0000256" key="4">
    <source>
        <dbReference type="ARBA" id="ARBA00023242"/>
    </source>
</evidence>
<feature type="coiled-coil region" evidence="5">
    <location>
        <begin position="61"/>
        <end position="88"/>
    </location>
</feature>
<feature type="compositionally biased region" description="Polar residues" evidence="6">
    <location>
        <begin position="1"/>
        <end position="19"/>
    </location>
</feature>
<dbReference type="GO" id="GO:0046983">
    <property type="term" value="F:protein dimerization activity"/>
    <property type="evidence" value="ECO:0007669"/>
    <property type="project" value="InterPro"/>
</dbReference>